<organism evidence="5 6">
    <name type="scientific">Amazonocrinis nigriterrae CENA67</name>
    <dbReference type="NCBI Taxonomy" id="2794033"/>
    <lineage>
        <taxon>Bacteria</taxon>
        <taxon>Bacillati</taxon>
        <taxon>Cyanobacteriota</taxon>
        <taxon>Cyanophyceae</taxon>
        <taxon>Nostocales</taxon>
        <taxon>Nostocaceae</taxon>
        <taxon>Amazonocrinis</taxon>
        <taxon>Amazonocrinis nigriterrae</taxon>
    </lineage>
</organism>
<evidence type="ECO:0000313" key="6">
    <source>
        <dbReference type="Proteomes" id="UP000632766"/>
    </source>
</evidence>
<evidence type="ECO:0000259" key="4">
    <source>
        <dbReference type="Pfam" id="PF00291"/>
    </source>
</evidence>
<reference evidence="5 6" key="1">
    <citation type="journal article" date="2021" name="Int. J. Syst. Evol. Microbiol.">
        <title>Amazonocrinis nigriterrae gen. nov., sp. nov., Atlanticothrix silvestris gen. nov., sp. nov. and Dendronalium phyllosphericum gen. nov., sp. nov., nostocacean cyanobacteria from Brazilian environments.</title>
        <authorList>
            <person name="Alvarenga D.O."/>
            <person name="Andreote A.P.D."/>
            <person name="Branco L.H.Z."/>
            <person name="Delbaje E."/>
            <person name="Cruz R.B."/>
            <person name="Varani A.M."/>
            <person name="Fiore M.F."/>
        </authorList>
    </citation>
    <scope>NUCLEOTIDE SEQUENCE [LARGE SCALE GENOMIC DNA]</scope>
    <source>
        <strain evidence="5 6">CENA67</strain>
    </source>
</reference>
<proteinExistence type="inferred from homology"/>
<dbReference type="InterPro" id="IPR050214">
    <property type="entry name" value="Cys_Synth/Cystath_Beta-Synth"/>
</dbReference>
<comment type="similarity">
    <text evidence="2">Belongs to the cysteine synthase/cystathionine beta-synthase family.</text>
</comment>
<gene>
    <name evidence="5" type="ORF">I8748_02695</name>
</gene>
<evidence type="ECO:0000256" key="1">
    <source>
        <dbReference type="ARBA" id="ARBA00001933"/>
    </source>
</evidence>
<dbReference type="Pfam" id="PF00291">
    <property type="entry name" value="PALP"/>
    <property type="match status" value="1"/>
</dbReference>
<accession>A0A8J7HRJ0</accession>
<evidence type="ECO:0000256" key="2">
    <source>
        <dbReference type="ARBA" id="ARBA00007103"/>
    </source>
</evidence>
<dbReference type="AlphaFoldDB" id="A0A8J7HRJ0"/>
<dbReference type="Proteomes" id="UP000632766">
    <property type="component" value="Unassembled WGS sequence"/>
</dbReference>
<keyword evidence="3" id="KW-0663">Pyridoxal phosphate</keyword>
<feature type="domain" description="Tryptophan synthase beta chain-like PALP" evidence="4">
    <location>
        <begin position="7"/>
        <end position="148"/>
    </location>
</feature>
<dbReference type="Gene3D" id="3.40.50.1100">
    <property type="match status" value="2"/>
</dbReference>
<dbReference type="EMBL" id="JAECZC010000002">
    <property type="protein sequence ID" value="MBH8561099.1"/>
    <property type="molecule type" value="Genomic_DNA"/>
</dbReference>
<dbReference type="GO" id="GO:0006534">
    <property type="term" value="P:cysteine metabolic process"/>
    <property type="evidence" value="ECO:0007669"/>
    <property type="project" value="UniProtKB-ARBA"/>
</dbReference>
<evidence type="ECO:0000256" key="3">
    <source>
        <dbReference type="ARBA" id="ARBA00022898"/>
    </source>
</evidence>
<sequence>MQIVHYITELVGRTSSVRLNKIPQASRAVTQILVNLESMKRAASIKEMIGASMVEAAEEAGLIHPGKTILVKPTSGNTGIALFMMAAAKDYYLILTMPDTMSQERQAMLRIHGTQLKLTPGVQGMGEAIDCAEQILAQTPNVHTLQQLIANFPVIAPTYKLCYLWLLTKYR</sequence>
<dbReference type="GO" id="GO:0044272">
    <property type="term" value="P:sulfur compound biosynthetic process"/>
    <property type="evidence" value="ECO:0007669"/>
    <property type="project" value="UniProtKB-ARBA"/>
</dbReference>
<dbReference type="SUPFAM" id="SSF53686">
    <property type="entry name" value="Tryptophan synthase beta subunit-like PLP-dependent enzymes"/>
    <property type="match status" value="1"/>
</dbReference>
<comment type="cofactor">
    <cofactor evidence="1">
        <name>pyridoxal 5'-phosphate</name>
        <dbReference type="ChEBI" id="CHEBI:597326"/>
    </cofactor>
</comment>
<dbReference type="GO" id="GO:0009069">
    <property type="term" value="P:serine family amino acid metabolic process"/>
    <property type="evidence" value="ECO:0007669"/>
    <property type="project" value="UniProtKB-ARBA"/>
</dbReference>
<dbReference type="FunFam" id="3.40.50.1100:FF:000003">
    <property type="entry name" value="Cystathionine beta-synthase"/>
    <property type="match status" value="1"/>
</dbReference>
<dbReference type="InterPro" id="IPR001926">
    <property type="entry name" value="TrpB-like_PALP"/>
</dbReference>
<dbReference type="PANTHER" id="PTHR10314">
    <property type="entry name" value="CYSTATHIONINE BETA-SYNTHASE"/>
    <property type="match status" value="1"/>
</dbReference>
<evidence type="ECO:0000313" key="5">
    <source>
        <dbReference type="EMBL" id="MBH8561099.1"/>
    </source>
</evidence>
<comment type="caution">
    <text evidence="5">The sequence shown here is derived from an EMBL/GenBank/DDBJ whole genome shotgun (WGS) entry which is preliminary data.</text>
</comment>
<protein>
    <submittedName>
        <fullName evidence="5">Pyridoxal-phosphate dependent enzyme</fullName>
    </submittedName>
</protein>
<dbReference type="InterPro" id="IPR036052">
    <property type="entry name" value="TrpB-like_PALP_sf"/>
</dbReference>
<name>A0A8J7HRJ0_9NOST</name>
<keyword evidence="6" id="KW-1185">Reference proteome</keyword>